<accession>A0A1R3TYM2</accession>
<dbReference type="EMBL" id="FMUE01000007">
    <property type="protein sequence ID" value="SCX27156.1"/>
    <property type="molecule type" value="Genomic_DNA"/>
</dbReference>
<sequence>MRLAETIVITIAGEAIQLRPSLACAIRLERREGSFRQLTREIMDGSLTAAIDIIKDHTDLDFLPNRLDELDGLKAPLLQYVMACAGVDPADAPKAAPKGKPAKSVPFKDYLEDLYRKATGWLGWSPETALDATPAEIQLAYQGRLEMLKAIYGGNEKSTAEDDRPLEQKFRSVLSGIGTIKEDAP</sequence>
<evidence type="ECO:0000313" key="2">
    <source>
        <dbReference type="Proteomes" id="UP000187891"/>
    </source>
</evidence>
<dbReference type="RefSeq" id="WP_143239392.1">
    <property type="nucleotide sequence ID" value="NZ_FMUE01000007.1"/>
</dbReference>
<organism evidence="1 2">
    <name type="scientific">Agrobacterium rosae</name>
    <dbReference type="NCBI Taxonomy" id="1972867"/>
    <lineage>
        <taxon>Bacteria</taxon>
        <taxon>Pseudomonadati</taxon>
        <taxon>Pseudomonadota</taxon>
        <taxon>Alphaproteobacteria</taxon>
        <taxon>Hyphomicrobiales</taxon>
        <taxon>Rhizobiaceae</taxon>
        <taxon>Rhizobium/Agrobacterium group</taxon>
        <taxon>Agrobacterium</taxon>
    </lineage>
</organism>
<reference evidence="2" key="1">
    <citation type="submission" date="2016-10" db="EMBL/GenBank/DDBJ databases">
        <authorList>
            <person name="Wibberg D."/>
        </authorList>
    </citation>
    <scope>NUCLEOTIDE SEQUENCE [LARGE SCALE GENOMIC DNA]</scope>
</reference>
<name>A0A1R3TYM2_9HYPH</name>
<evidence type="ECO:0008006" key="3">
    <source>
        <dbReference type="Google" id="ProtNLM"/>
    </source>
</evidence>
<protein>
    <recommendedName>
        <fullName evidence="3">Tail assembly chaperone</fullName>
    </recommendedName>
</protein>
<proteinExistence type="predicted"/>
<dbReference type="STRING" id="1907666.DSM25559_2954"/>
<dbReference type="AlphaFoldDB" id="A0A1R3TYM2"/>
<gene>
    <name evidence="1" type="ORF">DSM25559_2954</name>
</gene>
<dbReference type="Proteomes" id="UP000187891">
    <property type="component" value="Unassembled WGS sequence"/>
</dbReference>
<evidence type="ECO:0000313" key="1">
    <source>
        <dbReference type="EMBL" id="SCX27156.1"/>
    </source>
</evidence>